<feature type="site" description="Important for substrate specificity" evidence="3">
    <location>
        <position position="69"/>
    </location>
</feature>
<keyword evidence="3" id="KW-0963">Cytoplasm</keyword>
<dbReference type="GO" id="GO:0047429">
    <property type="term" value="F:nucleoside triphosphate diphosphatase activity"/>
    <property type="evidence" value="ECO:0007669"/>
    <property type="project" value="UniProtKB-EC"/>
</dbReference>
<dbReference type="PANTHER" id="PTHR43213">
    <property type="entry name" value="BIFUNCTIONAL DTTP/UTP PYROPHOSPHATASE/METHYLTRANSFERASE PROTEIN-RELATED"/>
    <property type="match status" value="1"/>
</dbReference>
<feature type="active site" description="Proton acceptor" evidence="3">
    <location>
        <position position="68"/>
    </location>
</feature>
<comment type="catalytic activity">
    <reaction evidence="3">
        <text>UTP + H2O = UMP + diphosphate + H(+)</text>
        <dbReference type="Rhea" id="RHEA:29395"/>
        <dbReference type="ChEBI" id="CHEBI:15377"/>
        <dbReference type="ChEBI" id="CHEBI:15378"/>
        <dbReference type="ChEBI" id="CHEBI:33019"/>
        <dbReference type="ChEBI" id="CHEBI:46398"/>
        <dbReference type="ChEBI" id="CHEBI:57865"/>
        <dbReference type="EC" id="3.6.1.9"/>
    </reaction>
</comment>
<evidence type="ECO:0000256" key="1">
    <source>
        <dbReference type="ARBA" id="ARBA00001968"/>
    </source>
</evidence>
<keyword evidence="3" id="KW-0546">Nucleotide metabolism</keyword>
<comment type="caution">
    <text evidence="3">Lacks conserved residue(s) required for the propagation of feature annotation.</text>
</comment>
<dbReference type="InterPro" id="IPR003697">
    <property type="entry name" value="Maf-like"/>
</dbReference>
<dbReference type="InterPro" id="IPR029001">
    <property type="entry name" value="ITPase-like_fam"/>
</dbReference>
<evidence type="ECO:0000313" key="4">
    <source>
        <dbReference type="EMBL" id="QNO13613.1"/>
    </source>
</evidence>
<dbReference type="SUPFAM" id="SSF52972">
    <property type="entry name" value="ITPase-like"/>
    <property type="match status" value="1"/>
</dbReference>
<dbReference type="HAMAP" id="MF_00528">
    <property type="entry name" value="Maf"/>
    <property type="match status" value="1"/>
</dbReference>
<evidence type="ECO:0000313" key="5">
    <source>
        <dbReference type="Proteomes" id="UP000516160"/>
    </source>
</evidence>
<dbReference type="AlphaFoldDB" id="A0A7G9W4K1"/>
<evidence type="ECO:0000256" key="2">
    <source>
        <dbReference type="ARBA" id="ARBA00022801"/>
    </source>
</evidence>
<evidence type="ECO:0000256" key="3">
    <source>
        <dbReference type="HAMAP-Rule" id="MF_00528"/>
    </source>
</evidence>
<reference evidence="4 5" key="1">
    <citation type="submission" date="2020-07" db="EMBL/GenBank/DDBJ databases">
        <title>Alkalicella. sp. LB2 genome.</title>
        <authorList>
            <person name="Postec A."/>
            <person name="Quemeneur M."/>
        </authorList>
    </citation>
    <scope>NUCLEOTIDE SEQUENCE [LARGE SCALE GENOMIC DNA]</scope>
    <source>
        <strain evidence="4 5">LB2</strain>
    </source>
</reference>
<dbReference type="PIRSF" id="PIRSF006305">
    <property type="entry name" value="Maf"/>
    <property type="match status" value="1"/>
</dbReference>
<dbReference type="KEGG" id="acae:HYG86_01920"/>
<dbReference type="NCBIfam" id="TIGR00172">
    <property type="entry name" value="maf"/>
    <property type="match status" value="1"/>
</dbReference>
<comment type="catalytic activity">
    <reaction evidence="3">
        <text>dTTP + H2O = dTMP + diphosphate + H(+)</text>
        <dbReference type="Rhea" id="RHEA:28534"/>
        <dbReference type="ChEBI" id="CHEBI:15377"/>
        <dbReference type="ChEBI" id="CHEBI:15378"/>
        <dbReference type="ChEBI" id="CHEBI:33019"/>
        <dbReference type="ChEBI" id="CHEBI:37568"/>
        <dbReference type="ChEBI" id="CHEBI:63528"/>
        <dbReference type="EC" id="3.6.1.9"/>
    </reaction>
</comment>
<dbReference type="RefSeq" id="WP_246451855.1">
    <property type="nucleotide sequence ID" value="NZ_CP058559.1"/>
</dbReference>
<sequence length="191" mass="20784">MLILASKSPRRQEILDILGINYSVIPSDFDEEGVLDSPSPIALAEILATLKGRAVSNNNYGAYVLSADTVVEVDGISLGKPKDFGESKEMLKLLSGKAHSVITGVSLTKDGLLLDSFSEMTKVYFKNLTETEINWYINTKDPFDKAGGYGIQGPGGIFVEKIEGCYFNVVGLPLSRTANLLRHHDLFKLGV</sequence>
<comment type="function">
    <text evidence="3">Nucleoside triphosphate pyrophosphatase that hydrolyzes dTTP and UTP. May have a dual role in cell division arrest and in preventing the incorporation of modified nucleotides into cellular nucleic acids.</text>
</comment>
<dbReference type="Gene3D" id="3.90.950.10">
    <property type="match status" value="1"/>
</dbReference>
<dbReference type="GO" id="GO:0005737">
    <property type="term" value="C:cytoplasm"/>
    <property type="evidence" value="ECO:0007669"/>
    <property type="project" value="UniProtKB-SubCell"/>
</dbReference>
<feature type="site" description="Important for substrate specificity" evidence="3">
    <location>
        <position position="152"/>
    </location>
</feature>
<feature type="site" description="Important for substrate specificity" evidence="3">
    <location>
        <position position="10"/>
    </location>
</feature>
<gene>
    <name evidence="4" type="primary">maf</name>
    <name evidence="4" type="ORF">HYG86_01920</name>
</gene>
<keyword evidence="5" id="KW-1185">Reference proteome</keyword>
<comment type="similarity">
    <text evidence="3">Belongs to the Maf family. YhdE subfamily.</text>
</comment>
<comment type="cofactor">
    <cofactor evidence="1 3">
        <name>a divalent metal cation</name>
        <dbReference type="ChEBI" id="CHEBI:60240"/>
    </cofactor>
</comment>
<dbReference type="Proteomes" id="UP000516160">
    <property type="component" value="Chromosome"/>
</dbReference>
<dbReference type="Pfam" id="PF02545">
    <property type="entry name" value="Maf"/>
    <property type="match status" value="1"/>
</dbReference>
<comment type="subcellular location">
    <subcellularLocation>
        <location evidence="3">Cytoplasm</location>
    </subcellularLocation>
</comment>
<protein>
    <recommendedName>
        <fullName evidence="3">dTTP/UTP pyrophosphatase</fullName>
        <shortName evidence="3">dTTPase/UTPase</shortName>
        <ecNumber evidence="3">3.6.1.9</ecNumber>
    </recommendedName>
    <alternativeName>
        <fullName evidence="3">Nucleoside triphosphate pyrophosphatase</fullName>
    </alternativeName>
    <alternativeName>
        <fullName evidence="3">Nucleotide pyrophosphatase</fullName>
        <shortName evidence="3">Nucleotide PPase</shortName>
    </alternativeName>
</protein>
<dbReference type="PANTHER" id="PTHR43213:SF5">
    <property type="entry name" value="BIFUNCTIONAL DTTP_UTP PYROPHOSPHATASE_METHYLTRANSFERASE PROTEIN-RELATED"/>
    <property type="match status" value="1"/>
</dbReference>
<dbReference type="EC" id="3.6.1.9" evidence="3"/>
<dbReference type="CDD" id="cd00555">
    <property type="entry name" value="Maf"/>
    <property type="match status" value="1"/>
</dbReference>
<dbReference type="EMBL" id="CP058559">
    <property type="protein sequence ID" value="QNO13613.1"/>
    <property type="molecule type" value="Genomic_DNA"/>
</dbReference>
<dbReference type="GO" id="GO:0009117">
    <property type="term" value="P:nucleotide metabolic process"/>
    <property type="evidence" value="ECO:0007669"/>
    <property type="project" value="UniProtKB-KW"/>
</dbReference>
<accession>A0A7G9W4K1</accession>
<proteinExistence type="inferred from homology"/>
<name>A0A7G9W4K1_ALKCA</name>
<organism evidence="4 5">
    <name type="scientific">Alkalicella caledoniensis</name>
    <dbReference type="NCBI Taxonomy" id="2731377"/>
    <lineage>
        <taxon>Bacteria</taxon>
        <taxon>Bacillati</taxon>
        <taxon>Bacillota</taxon>
        <taxon>Clostridia</taxon>
        <taxon>Eubacteriales</taxon>
        <taxon>Proteinivoracaceae</taxon>
        <taxon>Alkalicella</taxon>
    </lineage>
</organism>
<keyword evidence="2 3" id="KW-0378">Hydrolase</keyword>